<proteinExistence type="predicted"/>
<evidence type="ECO:0000313" key="2">
    <source>
        <dbReference type="EMBL" id="OUN43649.1"/>
    </source>
</evidence>
<keyword evidence="3" id="KW-1185">Reference proteome</keyword>
<feature type="transmembrane region" description="Helical" evidence="1">
    <location>
        <begin position="131"/>
        <end position="147"/>
    </location>
</feature>
<feature type="transmembrane region" description="Helical" evidence="1">
    <location>
        <begin position="309"/>
        <end position="328"/>
    </location>
</feature>
<evidence type="ECO:0000313" key="3">
    <source>
        <dbReference type="Proteomes" id="UP000196560"/>
    </source>
</evidence>
<dbReference type="EMBL" id="NFHO01000003">
    <property type="protein sequence ID" value="OUN43649.1"/>
    <property type="molecule type" value="Genomic_DNA"/>
</dbReference>
<sequence length="361" mass="41443">MLRMAIELCIAWLIIAICVCMILRGDQIDRNDQVRYCLAMTFVVSLLMAFRTLGLDIVGYERLYPNEFCGYWASHDFWSGLSQLSRQQYEPIHYLIAFFTGPNGFPIYLAIMAFFPQAVVCFISSTRNNPIYYYCSFLLMYLFQFDVTRQFFATGFYLLSLLPKSVLISVFVSFGIGLAHYGTLATPLAVALKKKRMSQVGILALGLSAIIAVYFITHSNILGMLAPNSAYFQVRSSAYEIGSVWSDSLLKTIEIFFYPVSSLLFFLFFYRKDENINEDRMLGIAWNLNILSYVFFFALLLGAQNDVLAYRYHVMISACSFLLLGDYFDRNQDKEYKVTGIAYLVLIDVVHTLYYLSMYLG</sequence>
<accession>A0A1Y3UB91</accession>
<comment type="caution">
    <text evidence="2">The sequence shown here is derived from an EMBL/GenBank/DDBJ whole genome shotgun (WGS) entry which is preliminary data.</text>
</comment>
<protein>
    <recommendedName>
        <fullName evidence="4">EpsG family protein</fullName>
    </recommendedName>
</protein>
<keyword evidence="1" id="KW-0472">Membrane</keyword>
<feature type="transmembrane region" description="Helical" evidence="1">
    <location>
        <begin position="6"/>
        <end position="24"/>
    </location>
</feature>
<feature type="transmembrane region" description="Helical" evidence="1">
    <location>
        <begin position="105"/>
        <end position="124"/>
    </location>
</feature>
<organism evidence="2 3">
    <name type="scientific">Enorma massiliensis</name>
    <dbReference type="NCBI Taxonomy" id="1472761"/>
    <lineage>
        <taxon>Bacteria</taxon>
        <taxon>Bacillati</taxon>
        <taxon>Actinomycetota</taxon>
        <taxon>Coriobacteriia</taxon>
        <taxon>Coriobacteriales</taxon>
        <taxon>Coriobacteriaceae</taxon>
        <taxon>Enorma</taxon>
    </lineage>
</organism>
<feature type="transmembrane region" description="Helical" evidence="1">
    <location>
        <begin position="202"/>
        <end position="226"/>
    </location>
</feature>
<dbReference type="AlphaFoldDB" id="A0A1Y3UB91"/>
<keyword evidence="1" id="KW-1133">Transmembrane helix</keyword>
<feature type="transmembrane region" description="Helical" evidence="1">
    <location>
        <begin position="167"/>
        <end position="190"/>
    </location>
</feature>
<feature type="transmembrane region" description="Helical" evidence="1">
    <location>
        <begin position="249"/>
        <end position="270"/>
    </location>
</feature>
<dbReference type="Proteomes" id="UP000196560">
    <property type="component" value="Unassembled WGS sequence"/>
</dbReference>
<feature type="transmembrane region" description="Helical" evidence="1">
    <location>
        <begin position="282"/>
        <end position="303"/>
    </location>
</feature>
<keyword evidence="1" id="KW-0812">Transmembrane</keyword>
<reference evidence="3" key="1">
    <citation type="submission" date="2017-04" db="EMBL/GenBank/DDBJ databases">
        <title>Function of individual gut microbiota members based on whole genome sequencing of pure cultures obtained from chicken caecum.</title>
        <authorList>
            <person name="Medvecky M."/>
            <person name="Cejkova D."/>
            <person name="Polansky O."/>
            <person name="Karasova D."/>
            <person name="Kubasova T."/>
            <person name="Cizek A."/>
            <person name="Rychlik I."/>
        </authorList>
    </citation>
    <scope>NUCLEOTIDE SEQUENCE [LARGE SCALE GENOMIC DNA]</scope>
    <source>
        <strain evidence="3">An70</strain>
    </source>
</reference>
<name>A0A1Y3UB91_9ACTN</name>
<gene>
    <name evidence="2" type="ORF">B5G21_02855</name>
</gene>
<evidence type="ECO:0008006" key="4">
    <source>
        <dbReference type="Google" id="ProtNLM"/>
    </source>
</evidence>
<feature type="transmembrane region" description="Helical" evidence="1">
    <location>
        <begin position="340"/>
        <end position="360"/>
    </location>
</feature>
<feature type="transmembrane region" description="Helical" evidence="1">
    <location>
        <begin position="36"/>
        <end position="54"/>
    </location>
</feature>
<evidence type="ECO:0000256" key="1">
    <source>
        <dbReference type="SAM" id="Phobius"/>
    </source>
</evidence>